<evidence type="ECO:0000259" key="10">
    <source>
        <dbReference type="PROSITE" id="PS50046"/>
    </source>
</evidence>
<evidence type="ECO:0000313" key="13">
    <source>
        <dbReference type="EMBL" id="HFM96586.1"/>
    </source>
</evidence>
<dbReference type="SUPFAM" id="SSF55874">
    <property type="entry name" value="ATPase domain of HSP90 chaperone/DNA topoisomerase II/histidine kinase"/>
    <property type="match status" value="1"/>
</dbReference>
<dbReference type="InterPro" id="IPR003594">
    <property type="entry name" value="HATPase_dom"/>
</dbReference>
<proteinExistence type="inferred from homology"/>
<dbReference type="PANTHER" id="PTHR43547:SF2">
    <property type="entry name" value="HYBRID SIGNAL TRANSDUCTION HISTIDINE KINASE C"/>
    <property type="match status" value="1"/>
</dbReference>
<evidence type="ECO:0000256" key="7">
    <source>
        <dbReference type="ARBA" id="ARBA00023012"/>
    </source>
</evidence>
<dbReference type="InterPro" id="IPR036097">
    <property type="entry name" value="HisK_dim/P_sf"/>
</dbReference>
<dbReference type="Pfam" id="PF01590">
    <property type="entry name" value="GAF"/>
    <property type="match status" value="2"/>
</dbReference>
<comment type="caution">
    <text evidence="13">The sequence shown here is derived from an EMBL/GenBank/DDBJ whole genome shotgun (WGS) entry which is preliminary data.</text>
</comment>
<dbReference type="InterPro" id="IPR003661">
    <property type="entry name" value="HisK_dim/P_dom"/>
</dbReference>
<dbReference type="Gene3D" id="3.40.50.2300">
    <property type="match status" value="1"/>
</dbReference>
<protein>
    <recommendedName>
        <fullName evidence="3">histidine kinase</fullName>
        <ecNumber evidence="3">2.7.13.3</ecNumber>
    </recommendedName>
</protein>
<dbReference type="EC" id="2.7.13.3" evidence="3"/>
<dbReference type="EMBL" id="DSRU01000034">
    <property type="protein sequence ID" value="HFM96586.1"/>
    <property type="molecule type" value="Genomic_DNA"/>
</dbReference>
<comment type="catalytic activity">
    <reaction evidence="1">
        <text>ATP + protein L-histidine = ADP + protein N-phospho-L-histidine.</text>
        <dbReference type="EC" id="2.7.13.3"/>
    </reaction>
</comment>
<feature type="domain" description="Phytochrome chromophore attachment site" evidence="10">
    <location>
        <begin position="363"/>
        <end position="503"/>
    </location>
</feature>
<dbReference type="Gene3D" id="3.30.450.40">
    <property type="match status" value="2"/>
</dbReference>
<feature type="coiled-coil region" evidence="9">
    <location>
        <begin position="309"/>
        <end position="347"/>
    </location>
</feature>
<dbReference type="PANTHER" id="PTHR43547">
    <property type="entry name" value="TWO-COMPONENT HISTIDINE KINASE"/>
    <property type="match status" value="1"/>
</dbReference>
<dbReference type="SUPFAM" id="SSF55781">
    <property type="entry name" value="GAF domain-like"/>
    <property type="match status" value="2"/>
</dbReference>
<evidence type="ECO:0000256" key="4">
    <source>
        <dbReference type="ARBA" id="ARBA00022553"/>
    </source>
</evidence>
<dbReference type="SUPFAM" id="SSF47384">
    <property type="entry name" value="Homodimeric domain of signal transducing histidine kinase"/>
    <property type="match status" value="1"/>
</dbReference>
<gene>
    <name evidence="13" type="ORF">ENR64_02245</name>
</gene>
<dbReference type="Pfam" id="PF00072">
    <property type="entry name" value="Response_reg"/>
    <property type="match status" value="1"/>
</dbReference>
<dbReference type="PROSITE" id="PS50109">
    <property type="entry name" value="HIS_KIN"/>
    <property type="match status" value="1"/>
</dbReference>
<evidence type="ECO:0000256" key="9">
    <source>
        <dbReference type="SAM" id="Coils"/>
    </source>
</evidence>
<dbReference type="InterPro" id="IPR036890">
    <property type="entry name" value="HATPase_C_sf"/>
</dbReference>
<dbReference type="GO" id="GO:0000155">
    <property type="term" value="F:phosphorelay sensor kinase activity"/>
    <property type="evidence" value="ECO:0007669"/>
    <property type="project" value="InterPro"/>
</dbReference>
<name>A0A7C3KBC5_9CYAN</name>
<evidence type="ECO:0000256" key="5">
    <source>
        <dbReference type="ARBA" id="ARBA00022679"/>
    </source>
</evidence>
<dbReference type="SMART" id="SM00448">
    <property type="entry name" value="REC"/>
    <property type="match status" value="1"/>
</dbReference>
<feature type="domain" description="Response regulatory" evidence="12">
    <location>
        <begin position="6"/>
        <end position="122"/>
    </location>
</feature>
<dbReference type="AlphaFoldDB" id="A0A7C3KBC5"/>
<dbReference type="PRINTS" id="PR00344">
    <property type="entry name" value="BCTRLSENSOR"/>
</dbReference>
<dbReference type="SMART" id="SM00387">
    <property type="entry name" value="HATPase_c"/>
    <property type="match status" value="1"/>
</dbReference>
<dbReference type="CDD" id="cd00082">
    <property type="entry name" value="HisKA"/>
    <property type="match status" value="1"/>
</dbReference>
<keyword evidence="7" id="KW-0902">Two-component regulatory system</keyword>
<feature type="domain" description="Phytochrome chromophore attachment site" evidence="10">
    <location>
        <begin position="159"/>
        <end position="295"/>
    </location>
</feature>
<dbReference type="InterPro" id="IPR004358">
    <property type="entry name" value="Sig_transdc_His_kin-like_C"/>
</dbReference>
<dbReference type="InterPro" id="IPR005467">
    <property type="entry name" value="His_kinase_dom"/>
</dbReference>
<evidence type="ECO:0000259" key="12">
    <source>
        <dbReference type="PROSITE" id="PS50110"/>
    </source>
</evidence>
<keyword evidence="9" id="KW-0175">Coiled coil</keyword>
<keyword evidence="6" id="KW-0418">Kinase</keyword>
<organism evidence="13">
    <name type="scientific">Oscillatoriales cyanobacterium SpSt-418</name>
    <dbReference type="NCBI Taxonomy" id="2282169"/>
    <lineage>
        <taxon>Bacteria</taxon>
        <taxon>Bacillati</taxon>
        <taxon>Cyanobacteriota</taxon>
        <taxon>Cyanophyceae</taxon>
        <taxon>Oscillatoriophycideae</taxon>
        <taxon>Oscillatoriales</taxon>
    </lineage>
</organism>
<evidence type="ECO:0000256" key="6">
    <source>
        <dbReference type="ARBA" id="ARBA00022777"/>
    </source>
</evidence>
<accession>A0A7C3KBC5</accession>
<feature type="domain" description="Histidine kinase" evidence="11">
    <location>
        <begin position="537"/>
        <end position="757"/>
    </location>
</feature>
<dbReference type="CDD" id="cd00075">
    <property type="entry name" value="HATPase"/>
    <property type="match status" value="1"/>
</dbReference>
<dbReference type="CDD" id="cd00156">
    <property type="entry name" value="REC"/>
    <property type="match status" value="1"/>
</dbReference>
<dbReference type="SMART" id="SM00388">
    <property type="entry name" value="HisKA"/>
    <property type="match status" value="1"/>
</dbReference>
<dbReference type="Gene3D" id="3.30.565.10">
    <property type="entry name" value="Histidine kinase-like ATPase, C-terminal domain"/>
    <property type="match status" value="1"/>
</dbReference>
<dbReference type="SUPFAM" id="SSF52172">
    <property type="entry name" value="CheY-like"/>
    <property type="match status" value="1"/>
</dbReference>
<evidence type="ECO:0000256" key="3">
    <source>
        <dbReference type="ARBA" id="ARBA00012438"/>
    </source>
</evidence>
<evidence type="ECO:0000256" key="2">
    <source>
        <dbReference type="ARBA" id="ARBA00006402"/>
    </source>
</evidence>
<comment type="similarity">
    <text evidence="2">In the N-terminal section; belongs to the phytochrome family.</text>
</comment>
<dbReference type="PROSITE" id="PS50046">
    <property type="entry name" value="PHYTOCHROME_2"/>
    <property type="match status" value="2"/>
</dbReference>
<feature type="modified residue" description="4-aspartylphosphate" evidence="8">
    <location>
        <position position="57"/>
    </location>
</feature>
<dbReference type="InterPro" id="IPR001789">
    <property type="entry name" value="Sig_transdc_resp-reg_receiver"/>
</dbReference>
<dbReference type="Pfam" id="PF02518">
    <property type="entry name" value="HATPase_c"/>
    <property type="match status" value="1"/>
</dbReference>
<reference evidence="13" key="1">
    <citation type="journal article" date="2020" name="mSystems">
        <title>Genome- and Community-Level Interaction Insights into Carbon Utilization and Element Cycling Functions of Hydrothermarchaeota in Hydrothermal Sediment.</title>
        <authorList>
            <person name="Zhou Z."/>
            <person name="Liu Y."/>
            <person name="Xu W."/>
            <person name="Pan J."/>
            <person name="Luo Z.H."/>
            <person name="Li M."/>
        </authorList>
    </citation>
    <scope>NUCLEOTIDE SEQUENCE [LARGE SCALE GENOMIC DNA]</scope>
    <source>
        <strain evidence="13">SpSt-418</strain>
    </source>
</reference>
<evidence type="ECO:0000256" key="1">
    <source>
        <dbReference type="ARBA" id="ARBA00000085"/>
    </source>
</evidence>
<dbReference type="InterPro" id="IPR029016">
    <property type="entry name" value="GAF-like_dom_sf"/>
</dbReference>
<dbReference type="InterPro" id="IPR011006">
    <property type="entry name" value="CheY-like_superfamily"/>
</dbReference>
<dbReference type="InterPro" id="IPR003018">
    <property type="entry name" value="GAF"/>
</dbReference>
<evidence type="ECO:0000256" key="8">
    <source>
        <dbReference type="PROSITE-ProRule" id="PRU00169"/>
    </source>
</evidence>
<dbReference type="Pfam" id="PF00512">
    <property type="entry name" value="HisKA"/>
    <property type="match status" value="1"/>
</dbReference>
<dbReference type="PROSITE" id="PS50110">
    <property type="entry name" value="RESPONSE_REGULATORY"/>
    <property type="match status" value="1"/>
</dbReference>
<dbReference type="InterPro" id="IPR016132">
    <property type="entry name" value="Phyto_chromo_attachment"/>
</dbReference>
<keyword evidence="5" id="KW-0808">Transferase</keyword>
<dbReference type="SMART" id="SM00065">
    <property type="entry name" value="GAF"/>
    <property type="match status" value="2"/>
</dbReference>
<sequence length="777" mass="89201">MSQPLVILMIEDSEDDALLVQRELRRGGFDLTWQRVQTDAELRSALAERTWDIVISDYRLPEFDAPRALELIKQSNIDIPFIVVSGTIGEESAVAMMKAGAHDYLMKDNLTRLPEAVRREVREAQVRAERKTAQIRLRQTAERDQLVRTLTERIRQSLDLDEILMTTVNEVRQVLQTDRVILFRINSDRQGYVAQESVGEGWDALLGQDIHDPCFKSDYIEKYAQGRIWAIDDINNGQIQLCHADFLRQFQVRANMIVPIMHPNGLWGLLIAHHCCQPRQWTQDEVQLLKQLADQVAIAIQQADLYRQAQLELAERQRAEVALQQLNQELEQRVQERTQALQQQAEEERLLRLIVQNIHRSLDLEEILETVLGETRQTLQADRVAIYKFEPDWSGHFIAESVGEEWVPLVGEGIKTVWEDSYLQENQGGRYRNNEPLAVDDIYTVGHSQCHIEILEQFQVRAYAITPIFLDGYLWGLLATYQNSGPRQWQTWEISLLQQIGIQTAIALRQSNLYHAAQTQVKALEQLSQMKDDFLSTVSHELRSPLANIKMAIEMIKLNLEQNQIQDQRLNQYLQILEEGCTQELALINDLLDLQRLEAGVQSLELETVDFGYWLVSVAETFGVRTQERQQQLNINVPLTLPSITTDLTGLKRIVMELLHNACKYTPSHEQITIAAQVSDTTLEIQVTNSGVELPPEELPRIFEKFYRVVSVDRWRHGGTGLGLALVKRLVEHLQGSIWVESANALTRFTVQLPLAMEYPEAQFNEMTDNSTAKSPI</sequence>
<evidence type="ECO:0000259" key="11">
    <source>
        <dbReference type="PROSITE" id="PS50109"/>
    </source>
</evidence>
<dbReference type="FunFam" id="3.30.565.10:FF:000006">
    <property type="entry name" value="Sensor histidine kinase WalK"/>
    <property type="match status" value="1"/>
</dbReference>
<keyword evidence="4 8" id="KW-0597">Phosphoprotein</keyword>
<dbReference type="Gene3D" id="1.10.287.130">
    <property type="match status" value="1"/>
</dbReference>